<keyword evidence="2" id="KW-1185">Reference proteome</keyword>
<accession>A0A383VGH9</accession>
<evidence type="ECO:0000313" key="2">
    <source>
        <dbReference type="Proteomes" id="UP000256970"/>
    </source>
</evidence>
<name>A0A383VGH9_TETOB</name>
<protein>
    <submittedName>
        <fullName evidence="1">Uncharacterized protein</fullName>
    </submittedName>
</protein>
<gene>
    <name evidence="1" type="ORF">BQ4739_LOCUS5116</name>
</gene>
<organism evidence="1 2">
    <name type="scientific">Tetradesmus obliquus</name>
    <name type="common">Green alga</name>
    <name type="synonym">Acutodesmus obliquus</name>
    <dbReference type="NCBI Taxonomy" id="3088"/>
    <lineage>
        <taxon>Eukaryota</taxon>
        <taxon>Viridiplantae</taxon>
        <taxon>Chlorophyta</taxon>
        <taxon>core chlorophytes</taxon>
        <taxon>Chlorophyceae</taxon>
        <taxon>CS clade</taxon>
        <taxon>Sphaeropleales</taxon>
        <taxon>Scenedesmaceae</taxon>
        <taxon>Tetradesmus</taxon>
    </lineage>
</organism>
<dbReference type="AlphaFoldDB" id="A0A383VGH9"/>
<evidence type="ECO:0000313" key="1">
    <source>
        <dbReference type="EMBL" id="SZX64617.1"/>
    </source>
</evidence>
<proteinExistence type="predicted"/>
<dbReference type="Proteomes" id="UP000256970">
    <property type="component" value="Unassembled WGS sequence"/>
</dbReference>
<sequence>MLLFAGSYQLFDSQHHSKRGAAGFGAAANLLLGDCFCDELAGSLHGQAAGDTASNQLAAWHGWCTFWFPKGVVGAMQAGDRPTVDQLRRDATKGLLAFLPTAASKVAEKHLRRKRRAEAADVGHLKPLIELAAPLPSCCCPRSALHSWLHL</sequence>
<dbReference type="EMBL" id="FNXT01000424">
    <property type="protein sequence ID" value="SZX64617.1"/>
    <property type="molecule type" value="Genomic_DNA"/>
</dbReference>
<reference evidence="1 2" key="1">
    <citation type="submission" date="2016-10" db="EMBL/GenBank/DDBJ databases">
        <authorList>
            <person name="Cai Z."/>
        </authorList>
    </citation>
    <scope>NUCLEOTIDE SEQUENCE [LARGE SCALE GENOMIC DNA]</scope>
</reference>